<proteinExistence type="predicted"/>
<accession>A0A9P6THH6</accession>
<evidence type="ECO:0000313" key="1">
    <source>
        <dbReference type="EMBL" id="KAG0152094.1"/>
    </source>
</evidence>
<organism evidence="1 2">
    <name type="scientific">Cronartium quercuum f. sp. fusiforme G11</name>
    <dbReference type="NCBI Taxonomy" id="708437"/>
    <lineage>
        <taxon>Eukaryota</taxon>
        <taxon>Fungi</taxon>
        <taxon>Dikarya</taxon>
        <taxon>Basidiomycota</taxon>
        <taxon>Pucciniomycotina</taxon>
        <taxon>Pucciniomycetes</taxon>
        <taxon>Pucciniales</taxon>
        <taxon>Coleosporiaceae</taxon>
        <taxon>Cronartium</taxon>
    </lineage>
</organism>
<gene>
    <name evidence="1" type="ORF">CROQUDRAFT_650138</name>
</gene>
<dbReference type="AlphaFoldDB" id="A0A9P6THH6"/>
<dbReference type="EMBL" id="MU167209">
    <property type="protein sequence ID" value="KAG0152094.1"/>
    <property type="molecule type" value="Genomic_DNA"/>
</dbReference>
<evidence type="ECO:0000313" key="2">
    <source>
        <dbReference type="Proteomes" id="UP000886653"/>
    </source>
</evidence>
<sequence>MVRDQLGQPWSKINSDFTVQEHLRQPCPSNFCWQCHRSFTLSTHLFQFLQPNTSSKSHALKFPTSLNLI</sequence>
<protein>
    <submittedName>
        <fullName evidence="1">Uncharacterized protein</fullName>
    </submittedName>
</protein>
<name>A0A9P6THH6_9BASI</name>
<keyword evidence="2" id="KW-1185">Reference proteome</keyword>
<comment type="caution">
    <text evidence="1">The sequence shown here is derived from an EMBL/GenBank/DDBJ whole genome shotgun (WGS) entry which is preliminary data.</text>
</comment>
<dbReference type="Proteomes" id="UP000886653">
    <property type="component" value="Unassembled WGS sequence"/>
</dbReference>
<reference evidence="1" key="1">
    <citation type="submission" date="2013-11" db="EMBL/GenBank/DDBJ databases">
        <title>Genome sequence of the fusiform rust pathogen reveals effectors for host alternation and coevolution with pine.</title>
        <authorList>
            <consortium name="DOE Joint Genome Institute"/>
            <person name="Smith K."/>
            <person name="Pendleton A."/>
            <person name="Kubisiak T."/>
            <person name="Anderson C."/>
            <person name="Salamov A."/>
            <person name="Aerts A."/>
            <person name="Riley R."/>
            <person name="Clum A."/>
            <person name="Lindquist E."/>
            <person name="Ence D."/>
            <person name="Campbell M."/>
            <person name="Kronenberg Z."/>
            <person name="Feau N."/>
            <person name="Dhillon B."/>
            <person name="Hamelin R."/>
            <person name="Burleigh J."/>
            <person name="Smith J."/>
            <person name="Yandell M."/>
            <person name="Nelson C."/>
            <person name="Grigoriev I."/>
            <person name="Davis J."/>
        </authorList>
    </citation>
    <scope>NUCLEOTIDE SEQUENCE</scope>
    <source>
        <strain evidence="1">G11</strain>
    </source>
</reference>